<dbReference type="Proteomes" id="UP000199092">
    <property type="component" value="Chromosome I"/>
</dbReference>
<dbReference type="Pfam" id="PF13826">
    <property type="entry name" value="Monooxy_af470-like"/>
    <property type="match status" value="1"/>
</dbReference>
<evidence type="ECO:0008006" key="4">
    <source>
        <dbReference type="Google" id="ProtNLM"/>
    </source>
</evidence>
<proteinExistence type="predicted"/>
<accession>A0A1H1L2R3</accession>
<organism evidence="2 3">
    <name type="scientific">Friedmanniella luteola</name>
    <dbReference type="NCBI Taxonomy" id="546871"/>
    <lineage>
        <taxon>Bacteria</taxon>
        <taxon>Bacillati</taxon>
        <taxon>Actinomycetota</taxon>
        <taxon>Actinomycetes</taxon>
        <taxon>Propionibacteriales</taxon>
        <taxon>Nocardioidaceae</taxon>
        <taxon>Friedmanniella</taxon>
    </lineage>
</organism>
<dbReference type="EMBL" id="LT629749">
    <property type="protein sequence ID" value="SDR68783.1"/>
    <property type="molecule type" value="Genomic_DNA"/>
</dbReference>
<name>A0A1H1L2R3_9ACTN</name>
<dbReference type="STRING" id="546871.SAMN04488543_0043"/>
<evidence type="ECO:0000256" key="1">
    <source>
        <dbReference type="SAM" id="MobiDB-lite"/>
    </source>
</evidence>
<sequence>MPPVVPGRMTHDHEGELVVFLIGMRINRPWRPDLWLPVFGAMPKMLAELARDPESGLLGSRLLVGAGGPTLVQYWSSTEKLYAYASQPDAEHRPAWTAFNRRARSAPGAVGIWHETYLVERAESMYVGTPPMGLAAATSSVPVGPRSERARQRLGRAEDEAAAA</sequence>
<keyword evidence="3" id="KW-1185">Reference proteome</keyword>
<gene>
    <name evidence="2" type="ORF">SAMN04488543_0043</name>
</gene>
<reference evidence="2 3" key="1">
    <citation type="submission" date="2016-10" db="EMBL/GenBank/DDBJ databases">
        <authorList>
            <person name="de Groot N.N."/>
        </authorList>
    </citation>
    <scope>NUCLEOTIDE SEQUENCE [LARGE SCALE GENOMIC DNA]</scope>
    <source>
        <strain evidence="2 3">DSM 21741</strain>
    </source>
</reference>
<dbReference type="InterPro" id="IPR025444">
    <property type="entry name" value="Monooxy_af470"/>
</dbReference>
<evidence type="ECO:0000313" key="3">
    <source>
        <dbReference type="Proteomes" id="UP000199092"/>
    </source>
</evidence>
<dbReference type="OrthoDB" id="7566033at2"/>
<feature type="region of interest" description="Disordered" evidence="1">
    <location>
        <begin position="136"/>
        <end position="164"/>
    </location>
</feature>
<protein>
    <recommendedName>
        <fullName evidence="4">DUF4188 domain-containing protein</fullName>
    </recommendedName>
</protein>
<feature type="compositionally biased region" description="Basic and acidic residues" evidence="1">
    <location>
        <begin position="146"/>
        <end position="164"/>
    </location>
</feature>
<dbReference type="AlphaFoldDB" id="A0A1H1L2R3"/>
<evidence type="ECO:0000313" key="2">
    <source>
        <dbReference type="EMBL" id="SDR68783.1"/>
    </source>
</evidence>
<dbReference type="RefSeq" id="WP_157720200.1">
    <property type="nucleotide sequence ID" value="NZ_LT629749.1"/>
</dbReference>